<keyword evidence="2" id="KW-1185">Reference proteome</keyword>
<dbReference type="Proteomes" id="UP000643165">
    <property type="component" value="Unassembled WGS sequence"/>
</dbReference>
<name>A0ABQ4IYV6_9ACTN</name>
<protein>
    <recommendedName>
        <fullName evidence="3">CDP-Glycerol:Poly(Glycerophosphate) glycerophosphotransferase</fullName>
    </recommendedName>
</protein>
<comment type="caution">
    <text evidence="1">The sequence shown here is derived from an EMBL/GenBank/DDBJ whole genome shotgun (WGS) entry which is preliminary data.</text>
</comment>
<evidence type="ECO:0008006" key="3">
    <source>
        <dbReference type="Google" id="ProtNLM"/>
    </source>
</evidence>
<accession>A0ABQ4IYV6</accession>
<dbReference type="SUPFAM" id="SSF53756">
    <property type="entry name" value="UDP-Glycosyltransferase/glycogen phosphorylase"/>
    <property type="match status" value="1"/>
</dbReference>
<gene>
    <name evidence="1" type="ORF">Vlu01_36510</name>
</gene>
<evidence type="ECO:0000313" key="2">
    <source>
        <dbReference type="Proteomes" id="UP000643165"/>
    </source>
</evidence>
<dbReference type="EMBL" id="BOPB01000020">
    <property type="protein sequence ID" value="GIJ23027.1"/>
    <property type="molecule type" value="Genomic_DNA"/>
</dbReference>
<dbReference type="RefSeq" id="WP_204001011.1">
    <property type="nucleotide sequence ID" value="NZ_BOPB01000020.1"/>
</dbReference>
<evidence type="ECO:0000313" key="1">
    <source>
        <dbReference type="EMBL" id="GIJ23027.1"/>
    </source>
</evidence>
<reference evidence="1 2" key="1">
    <citation type="submission" date="2021-01" db="EMBL/GenBank/DDBJ databases">
        <title>Whole genome shotgun sequence of Verrucosispora lutea NBRC 106530.</title>
        <authorList>
            <person name="Komaki H."/>
            <person name="Tamura T."/>
        </authorList>
    </citation>
    <scope>NUCLEOTIDE SEQUENCE [LARGE SCALE GENOMIC DNA]</scope>
    <source>
        <strain evidence="1 2">NBRC 106530</strain>
    </source>
</reference>
<organism evidence="1 2">
    <name type="scientific">Micromonospora lutea</name>
    <dbReference type="NCBI Taxonomy" id="419825"/>
    <lineage>
        <taxon>Bacteria</taxon>
        <taxon>Bacillati</taxon>
        <taxon>Actinomycetota</taxon>
        <taxon>Actinomycetes</taxon>
        <taxon>Micromonosporales</taxon>
        <taxon>Micromonosporaceae</taxon>
        <taxon>Micromonospora</taxon>
    </lineage>
</organism>
<proteinExistence type="predicted"/>
<sequence>MAHTIASCHRLLDVIDYVEEDPRVQVVFTVAPDVFNQQVARHLERLGALVLPWQQAIRERFDLGIAASWGGLHQLHTPLLVMAHGAGRSKRVRPGPYGGPPLADRAVYGLDAQRLTYGGRVLPSTLALSHEHELEVLRLQCPEALEVATVVGDPCFDRLVASLPRRPEYRHGMGIEDHQELLLVSSTWGPDGLYGHFPDLLPLLMAQLPAGRYRVAALLHPAVWDAHGHRQVRAWLRSCTEAGLLLPDPTQDWRALVVAADHIIGDHGSVTAYAAAVGRRILTLPTPRTMPVAGTPQQLVTAEATPLDPHRALLPQLVAAREIDRQAVTAALTGHPGQAARLLRRAIYRLLGITEPGRHRRVTPVPVPRLHHREATQ</sequence>